<comment type="caution">
    <text evidence="2">The sequence shown here is derived from an EMBL/GenBank/DDBJ whole genome shotgun (WGS) entry which is preliminary data.</text>
</comment>
<evidence type="ECO:0000313" key="2">
    <source>
        <dbReference type="EMBL" id="CAF1677114.1"/>
    </source>
</evidence>
<dbReference type="Proteomes" id="UP000663828">
    <property type="component" value="Unassembled WGS sequence"/>
</dbReference>
<name>A0A816GP41_ADIRI</name>
<dbReference type="Gene3D" id="1.20.1070.10">
    <property type="entry name" value="Rhodopsin 7-helix transmembrane proteins"/>
    <property type="match status" value="1"/>
</dbReference>
<keyword evidence="3" id="KW-1185">Reference proteome</keyword>
<dbReference type="AlphaFoldDB" id="A0A816GP41"/>
<sequence length="112" mass="12970">TLVSWNKTPGSLLLDCPKYFVSCLGLELVLNILPPTYDWLTACAAVERLINCIKGVHFNQQLSKYLAKRVICVLIFINILLNIHETFYRQLITDLRTNQQSWCVIEYPGNRR</sequence>
<protein>
    <submittedName>
        <fullName evidence="2">Uncharacterized protein</fullName>
    </submittedName>
</protein>
<accession>A0A816GP41</accession>
<proteinExistence type="predicted"/>
<evidence type="ECO:0000313" key="1">
    <source>
        <dbReference type="EMBL" id="CAF1552668.1"/>
    </source>
</evidence>
<reference evidence="2" key="1">
    <citation type="submission" date="2021-02" db="EMBL/GenBank/DDBJ databases">
        <authorList>
            <person name="Nowell W R."/>
        </authorList>
    </citation>
    <scope>NUCLEOTIDE SEQUENCE</scope>
</reference>
<dbReference type="OrthoDB" id="10180106at2759"/>
<dbReference type="Proteomes" id="UP000663852">
    <property type="component" value="Unassembled WGS sequence"/>
</dbReference>
<gene>
    <name evidence="1" type="ORF">EDS130_LOCUS46109</name>
    <name evidence="2" type="ORF">XAT740_LOCUS59819</name>
</gene>
<organism evidence="2 3">
    <name type="scientific">Adineta ricciae</name>
    <name type="common">Rotifer</name>
    <dbReference type="NCBI Taxonomy" id="249248"/>
    <lineage>
        <taxon>Eukaryota</taxon>
        <taxon>Metazoa</taxon>
        <taxon>Spiralia</taxon>
        <taxon>Gnathifera</taxon>
        <taxon>Rotifera</taxon>
        <taxon>Eurotatoria</taxon>
        <taxon>Bdelloidea</taxon>
        <taxon>Adinetida</taxon>
        <taxon>Adinetidae</taxon>
        <taxon>Adineta</taxon>
    </lineage>
</organism>
<evidence type="ECO:0000313" key="3">
    <source>
        <dbReference type="Proteomes" id="UP000663828"/>
    </source>
</evidence>
<dbReference type="EMBL" id="CAJNOR010014178">
    <property type="protein sequence ID" value="CAF1677114.1"/>
    <property type="molecule type" value="Genomic_DNA"/>
</dbReference>
<dbReference type="EMBL" id="CAJNOJ010001538">
    <property type="protein sequence ID" value="CAF1552668.1"/>
    <property type="molecule type" value="Genomic_DNA"/>
</dbReference>
<feature type="non-terminal residue" evidence="2">
    <location>
        <position position="1"/>
    </location>
</feature>